<keyword evidence="7" id="KW-1185">Reference proteome</keyword>
<evidence type="ECO:0000313" key="6">
    <source>
        <dbReference type="EMBL" id="NGO38313.1"/>
    </source>
</evidence>
<keyword evidence="3" id="KW-1133">Transmembrane helix</keyword>
<dbReference type="Proteomes" id="UP000477311">
    <property type="component" value="Unassembled WGS sequence"/>
</dbReference>
<keyword evidence="4" id="KW-0472">Membrane</keyword>
<proteinExistence type="predicted"/>
<organism evidence="6 7">
    <name type="scientific">Limisphaera ngatamarikiensis</name>
    <dbReference type="NCBI Taxonomy" id="1324935"/>
    <lineage>
        <taxon>Bacteria</taxon>
        <taxon>Pseudomonadati</taxon>
        <taxon>Verrucomicrobiota</taxon>
        <taxon>Verrucomicrobiia</taxon>
        <taxon>Limisphaerales</taxon>
        <taxon>Limisphaeraceae</taxon>
        <taxon>Limisphaera</taxon>
    </lineage>
</organism>
<gene>
    <name evidence="6" type="ORF">G4L39_02735</name>
</gene>
<feature type="region of interest" description="Disordered" evidence="5">
    <location>
        <begin position="129"/>
        <end position="173"/>
    </location>
</feature>
<dbReference type="NCBIfam" id="TIGR01352">
    <property type="entry name" value="tonB_Cterm"/>
    <property type="match status" value="1"/>
</dbReference>
<name>A0A6M1RKY9_9BACT</name>
<dbReference type="SUPFAM" id="SSF74653">
    <property type="entry name" value="TolA/TonB C-terminal domain"/>
    <property type="match status" value="1"/>
</dbReference>
<evidence type="ECO:0000256" key="2">
    <source>
        <dbReference type="ARBA" id="ARBA00022692"/>
    </source>
</evidence>
<dbReference type="AlphaFoldDB" id="A0A6M1RKY9"/>
<dbReference type="GO" id="GO:0016020">
    <property type="term" value="C:membrane"/>
    <property type="evidence" value="ECO:0007669"/>
    <property type="project" value="UniProtKB-SubCell"/>
</dbReference>
<evidence type="ECO:0000256" key="4">
    <source>
        <dbReference type="ARBA" id="ARBA00023136"/>
    </source>
</evidence>
<evidence type="ECO:0000256" key="3">
    <source>
        <dbReference type="ARBA" id="ARBA00022989"/>
    </source>
</evidence>
<protein>
    <submittedName>
        <fullName evidence="6">Energy transducer TonB</fullName>
    </submittedName>
</protein>
<comment type="subcellular location">
    <subcellularLocation>
        <location evidence="1">Membrane</location>
        <topology evidence="1">Single-pass membrane protein</topology>
    </subcellularLocation>
</comment>
<comment type="caution">
    <text evidence="6">The sequence shown here is derived from an EMBL/GenBank/DDBJ whole genome shotgun (WGS) entry which is preliminary data.</text>
</comment>
<evidence type="ECO:0000256" key="5">
    <source>
        <dbReference type="SAM" id="MobiDB-lite"/>
    </source>
</evidence>
<reference evidence="6 7" key="1">
    <citation type="submission" date="2020-02" db="EMBL/GenBank/DDBJ databases">
        <title>Draft genome sequence of Limisphaera ngatamarikiensis NGM72.4T, a thermophilic Verrucomicrobia grouped in subdivision 3.</title>
        <authorList>
            <person name="Carere C.R."/>
            <person name="Steen J."/>
            <person name="Hugenholtz P."/>
            <person name="Stott M.B."/>
        </authorList>
    </citation>
    <scope>NUCLEOTIDE SEQUENCE [LARGE SCALE GENOMIC DNA]</scope>
    <source>
        <strain evidence="6 7">NGM72.4</strain>
    </source>
</reference>
<dbReference type="InterPro" id="IPR006260">
    <property type="entry name" value="TonB/TolA_C"/>
</dbReference>
<evidence type="ECO:0000256" key="1">
    <source>
        <dbReference type="ARBA" id="ARBA00004167"/>
    </source>
</evidence>
<accession>A0A6M1RKY9</accession>
<evidence type="ECO:0000313" key="7">
    <source>
        <dbReference type="Proteomes" id="UP000477311"/>
    </source>
</evidence>
<dbReference type="EMBL" id="JAAKYA010000014">
    <property type="protein sequence ID" value="NGO38313.1"/>
    <property type="molecule type" value="Genomic_DNA"/>
</dbReference>
<keyword evidence="2" id="KW-0812">Transmembrane</keyword>
<sequence length="259" mass="28608">MAGSIPSGWSTRRWTAVLVSLLAAHAAGLWWFGAHQRLPTRQPDRVPEWTLADPQITALWPLLDPTLFVQGHPQSFSGPAWMRLPEVTYQPTIPLEPPRFLVPTAARVAQSFQNTWVPRGWNPSPMAIRVQPPPQTGGLVPRSPLTDRPSRLSLTDWDEPVRPRTPPPSLPGWAAPDLLTNTVVRVLVEPSGRVLSAVLVTSSGWEPADQYALATAQQLEFDFPNRPTTQTPSPAEPIRGILIFQWQTLPPPQQPEGPG</sequence>